<dbReference type="InterPro" id="IPR002938">
    <property type="entry name" value="FAD-bd"/>
</dbReference>
<dbReference type="PANTHER" id="PTHR42685">
    <property type="entry name" value="GERANYLGERANYL DIPHOSPHATE REDUCTASE"/>
    <property type="match status" value="1"/>
</dbReference>
<organism evidence="2 3">
    <name type="scientific">Actinocatenispora comari</name>
    <dbReference type="NCBI Taxonomy" id="2807577"/>
    <lineage>
        <taxon>Bacteria</taxon>
        <taxon>Bacillati</taxon>
        <taxon>Actinomycetota</taxon>
        <taxon>Actinomycetes</taxon>
        <taxon>Micromonosporales</taxon>
        <taxon>Micromonosporaceae</taxon>
        <taxon>Actinocatenispora</taxon>
    </lineage>
</organism>
<dbReference type="PANTHER" id="PTHR42685:SF22">
    <property type="entry name" value="CONDITIONED MEDIUM FACTOR RECEPTOR 1"/>
    <property type="match status" value="1"/>
</dbReference>
<dbReference type="GO" id="GO:0071949">
    <property type="term" value="F:FAD binding"/>
    <property type="evidence" value="ECO:0007669"/>
    <property type="project" value="InterPro"/>
</dbReference>
<dbReference type="PRINTS" id="PR00420">
    <property type="entry name" value="RNGMNOXGNASE"/>
</dbReference>
<evidence type="ECO:0000313" key="2">
    <source>
        <dbReference type="EMBL" id="GIL25597.1"/>
    </source>
</evidence>
<sequence length="388" mass="42008">MPDAVVVGAGCAGAPTAMLLARAGYDVTLVDRARFPRDTLSTHYLQQPAVALLRDWGLLDAVLGTGCPPIAQLRYRVADVAIDGPMWTFEGIGYALGPRRYLLDQLLVDAAVAAGVDFRPGHRVTDLIVEDDRVVGVRLRTEGGPYELRAPLVVGADGMRSVVASRVGAAVHVTDPPRTCVYYSYWPGVSDRFEIHEAPGSWIGVVPSNDGLTLVAAYFPQSAYRGVRLDAGAVYLAAVRDTAPDVHARMVAVRRAERIYGTGAQLNFFRQPAGPGWVLVGDAGHHKDSLTARGITDAFHQARLLADSVGSGLDLHDPDRLCAALRRFERGRDELLTDEYRHTLKLARLAPSARRLASLRAAAEDPEQAAGFFRSLCGHPFQDRMAPP</sequence>
<dbReference type="AlphaFoldDB" id="A0A8J4EI08"/>
<proteinExistence type="predicted"/>
<dbReference type="EMBL" id="BOPO01000007">
    <property type="protein sequence ID" value="GIL25597.1"/>
    <property type="molecule type" value="Genomic_DNA"/>
</dbReference>
<dbReference type="InterPro" id="IPR050407">
    <property type="entry name" value="Geranylgeranyl_reductase"/>
</dbReference>
<evidence type="ECO:0000313" key="3">
    <source>
        <dbReference type="Proteomes" id="UP000614996"/>
    </source>
</evidence>
<dbReference type="Proteomes" id="UP000614996">
    <property type="component" value="Unassembled WGS sequence"/>
</dbReference>
<name>A0A8J4EI08_9ACTN</name>
<gene>
    <name evidence="2" type="ORF">NUM_08510</name>
</gene>
<dbReference type="SUPFAM" id="SSF51905">
    <property type="entry name" value="FAD/NAD(P)-binding domain"/>
    <property type="match status" value="1"/>
</dbReference>
<dbReference type="Pfam" id="PF01494">
    <property type="entry name" value="FAD_binding_3"/>
    <property type="match status" value="1"/>
</dbReference>
<dbReference type="InterPro" id="IPR036188">
    <property type="entry name" value="FAD/NAD-bd_sf"/>
</dbReference>
<comment type="caution">
    <text evidence="2">The sequence shown here is derived from an EMBL/GenBank/DDBJ whole genome shotgun (WGS) entry which is preliminary data.</text>
</comment>
<reference evidence="3" key="1">
    <citation type="journal article" date="2021" name="Int. J. Syst. Evol. Microbiol.">
        <title>Actinocatenispora comari sp. nov., an endophytic actinomycete isolated from aerial parts of Comarum salesowianum.</title>
        <authorList>
            <person name="Oyunbileg N."/>
            <person name="Iizaka Y."/>
            <person name="Hamada M."/>
            <person name="Davaapurev B.O."/>
            <person name="Fukumoto A."/>
            <person name="Tsetseg B."/>
            <person name="Kato F."/>
            <person name="Tamura T."/>
            <person name="Batkhuu J."/>
            <person name="Anzai Y."/>
        </authorList>
    </citation>
    <scope>NUCLEOTIDE SEQUENCE [LARGE SCALE GENOMIC DNA]</scope>
    <source>
        <strain evidence="3">NUM-2625</strain>
    </source>
</reference>
<accession>A0A8J4EI08</accession>
<feature type="domain" description="FAD-binding" evidence="1">
    <location>
        <begin position="3"/>
        <end position="293"/>
    </location>
</feature>
<dbReference type="RefSeq" id="WP_207123205.1">
    <property type="nucleotide sequence ID" value="NZ_BOPO01000007.1"/>
</dbReference>
<protein>
    <submittedName>
        <fullName evidence="2">FAD-dependent oxidoreductase</fullName>
    </submittedName>
</protein>
<keyword evidence="3" id="KW-1185">Reference proteome</keyword>
<dbReference type="Gene3D" id="3.50.50.60">
    <property type="entry name" value="FAD/NAD(P)-binding domain"/>
    <property type="match status" value="1"/>
</dbReference>
<evidence type="ECO:0000259" key="1">
    <source>
        <dbReference type="Pfam" id="PF01494"/>
    </source>
</evidence>